<accession>A0A1W1VHK6</accession>
<keyword evidence="3" id="KW-1185">Reference proteome</keyword>
<keyword evidence="1" id="KW-0472">Membrane</keyword>
<feature type="transmembrane region" description="Helical" evidence="1">
    <location>
        <begin position="88"/>
        <end position="108"/>
    </location>
</feature>
<name>A0A1W1VHK6_9FIRM</name>
<dbReference type="AlphaFoldDB" id="A0A1W1VHK6"/>
<feature type="transmembrane region" description="Helical" evidence="1">
    <location>
        <begin position="139"/>
        <end position="159"/>
    </location>
</feature>
<dbReference type="RefSeq" id="WP_231967888.1">
    <property type="nucleotide sequence ID" value="NZ_LT838272.1"/>
</dbReference>
<gene>
    <name evidence="2" type="ORF">SAMN00808754_0656</name>
</gene>
<dbReference type="InterPro" id="IPR011672">
    <property type="entry name" value="DUF1614"/>
</dbReference>
<protein>
    <submittedName>
        <fullName evidence="2">Uncharacterized membrane protein</fullName>
    </submittedName>
</protein>
<reference evidence="2 3" key="1">
    <citation type="submission" date="2017-04" db="EMBL/GenBank/DDBJ databases">
        <authorList>
            <person name="Afonso C.L."/>
            <person name="Miller P.J."/>
            <person name="Scott M.A."/>
            <person name="Spackman E."/>
            <person name="Goraichik I."/>
            <person name="Dimitrov K.M."/>
            <person name="Suarez D.L."/>
            <person name="Swayne D.E."/>
        </authorList>
    </citation>
    <scope>NUCLEOTIDE SEQUENCE [LARGE SCALE GENOMIC DNA]</scope>
    <source>
        <strain evidence="2 3">ToBE</strain>
    </source>
</reference>
<organism evidence="2 3">
    <name type="scientific">Thermanaeromonas toyohensis ToBE</name>
    <dbReference type="NCBI Taxonomy" id="698762"/>
    <lineage>
        <taxon>Bacteria</taxon>
        <taxon>Bacillati</taxon>
        <taxon>Bacillota</taxon>
        <taxon>Clostridia</taxon>
        <taxon>Neomoorellales</taxon>
        <taxon>Neomoorellaceae</taxon>
        <taxon>Thermanaeromonas</taxon>
    </lineage>
</organism>
<keyword evidence="1" id="KW-1133">Transmembrane helix</keyword>
<feature type="transmembrane region" description="Helical" evidence="1">
    <location>
        <begin position="37"/>
        <end position="57"/>
    </location>
</feature>
<sequence length="217" mass="23085">MFFPMLWPLIFLFLFIPVLLASFFLNLAVFSFAKLGLSPLGALALLLASIVGSLINIPISRRRIYHQPWPENIFFFFFYYPPRVNYQLICINVGGAVIPILFSLYLLLTGRAPLGPASLATLVITVVSKALARVVPGLGISLPTFIPPIMAALAALLVAPHDAAPVAYVAGALGTLLGADILNLRALSRLQAQVVSIGGAGVFDGIFLVALAAALLS</sequence>
<feature type="transmembrane region" description="Helical" evidence="1">
    <location>
        <begin position="194"/>
        <end position="216"/>
    </location>
</feature>
<feature type="transmembrane region" description="Helical" evidence="1">
    <location>
        <begin position="114"/>
        <end position="132"/>
    </location>
</feature>
<dbReference type="Pfam" id="PF07758">
    <property type="entry name" value="DUF1614"/>
    <property type="match status" value="1"/>
</dbReference>
<evidence type="ECO:0000256" key="1">
    <source>
        <dbReference type="SAM" id="Phobius"/>
    </source>
</evidence>
<evidence type="ECO:0000313" key="3">
    <source>
        <dbReference type="Proteomes" id="UP000192569"/>
    </source>
</evidence>
<proteinExistence type="predicted"/>
<evidence type="ECO:0000313" key="2">
    <source>
        <dbReference type="EMBL" id="SMB92541.1"/>
    </source>
</evidence>
<dbReference type="Proteomes" id="UP000192569">
    <property type="component" value="Chromosome I"/>
</dbReference>
<feature type="transmembrane region" description="Helical" evidence="1">
    <location>
        <begin position="165"/>
        <end position="182"/>
    </location>
</feature>
<dbReference type="STRING" id="698762.SAMN00808754_0656"/>
<dbReference type="EMBL" id="LT838272">
    <property type="protein sequence ID" value="SMB92541.1"/>
    <property type="molecule type" value="Genomic_DNA"/>
</dbReference>
<keyword evidence="1" id="KW-0812">Transmembrane</keyword>